<evidence type="ECO:0008006" key="4">
    <source>
        <dbReference type="Google" id="ProtNLM"/>
    </source>
</evidence>
<dbReference type="AlphaFoldDB" id="A0A6C0JSP0"/>
<feature type="domain" description="CCHC-type" evidence="1">
    <location>
        <begin position="105"/>
        <end position="118"/>
    </location>
</feature>
<dbReference type="PROSITE" id="PS50158">
    <property type="entry name" value="ZF_CCHC"/>
    <property type="match status" value="1"/>
</dbReference>
<dbReference type="InterPro" id="IPR035901">
    <property type="entry name" value="GIY-YIG_endonuc_sf"/>
</dbReference>
<feature type="domain" description="GIY-YIG" evidence="2">
    <location>
        <begin position="1"/>
        <end position="83"/>
    </location>
</feature>
<evidence type="ECO:0000259" key="2">
    <source>
        <dbReference type="PROSITE" id="PS50164"/>
    </source>
</evidence>
<dbReference type="InterPro" id="IPR000305">
    <property type="entry name" value="GIY-YIG_endonuc"/>
</dbReference>
<dbReference type="GO" id="GO:0003676">
    <property type="term" value="F:nucleic acid binding"/>
    <property type="evidence" value="ECO:0007669"/>
    <property type="project" value="InterPro"/>
</dbReference>
<dbReference type="GO" id="GO:0008270">
    <property type="term" value="F:zinc ion binding"/>
    <property type="evidence" value="ECO:0007669"/>
    <property type="project" value="InterPro"/>
</dbReference>
<evidence type="ECO:0000313" key="3">
    <source>
        <dbReference type="EMBL" id="QHU07457.1"/>
    </source>
</evidence>
<evidence type="ECO:0000259" key="1">
    <source>
        <dbReference type="PROSITE" id="PS50158"/>
    </source>
</evidence>
<protein>
    <recommendedName>
        <fullName evidence="4">GIY-YIG domain-containing protein</fullName>
    </recommendedName>
</protein>
<dbReference type="PROSITE" id="PS50164">
    <property type="entry name" value="GIY_YIG"/>
    <property type="match status" value="1"/>
</dbReference>
<organism evidence="3">
    <name type="scientific">viral metagenome</name>
    <dbReference type="NCBI Taxonomy" id="1070528"/>
    <lineage>
        <taxon>unclassified sequences</taxon>
        <taxon>metagenomes</taxon>
        <taxon>organismal metagenomes</taxon>
    </lineage>
</organism>
<dbReference type="Gene3D" id="3.40.1440.10">
    <property type="entry name" value="GIY-YIG endonuclease"/>
    <property type="match status" value="1"/>
</dbReference>
<dbReference type="InterPro" id="IPR001878">
    <property type="entry name" value="Znf_CCHC"/>
</dbReference>
<dbReference type="EMBL" id="MN740684">
    <property type="protein sequence ID" value="QHU07457.1"/>
    <property type="molecule type" value="Genomic_DNA"/>
</dbReference>
<reference evidence="3" key="1">
    <citation type="journal article" date="2020" name="Nature">
        <title>Giant virus diversity and host interactions through global metagenomics.</title>
        <authorList>
            <person name="Schulz F."/>
            <person name="Roux S."/>
            <person name="Paez-Espino D."/>
            <person name="Jungbluth S."/>
            <person name="Walsh D.A."/>
            <person name="Denef V.J."/>
            <person name="McMahon K.D."/>
            <person name="Konstantinidis K.T."/>
            <person name="Eloe-Fadrosh E.A."/>
            <person name="Kyrpides N.C."/>
            <person name="Woyke T."/>
        </authorList>
    </citation>
    <scope>NUCLEOTIDE SEQUENCE</scope>
    <source>
        <strain evidence="3">GVMAG-S-1040241-154</strain>
    </source>
</reference>
<dbReference type="Pfam" id="PF00098">
    <property type="entry name" value="zf-CCHC"/>
    <property type="match status" value="1"/>
</dbReference>
<accession>A0A6C0JSP0</accession>
<name>A0A6C0JSP0_9ZZZZ</name>
<proteinExistence type="predicted"/>
<sequence>MTTTIYILKLNDNKYYVGKTNKIVNERYQEHIDGVGSFWTKKYKLLYLIKKIENSSPFDEDRYVKEYMAIYGIDNVRGGSYNQEILNNDTIKFLKNELRTSNNECYKCGSTNHFVSECNYILIDDYINLVVNNFNNINYLEKEIRYLKDKYKNIKNIYDLYNERQKLLCNVLKCNYTEIDIYANEIKTYYDKFCCRQKDNYIDALTIQYYDCIFEYKGWYKQFNNSFSRYKERDYLRLTKEQKDILDNMECEKINTCLDNINLDIIIKQLEAIMKLYYDLI</sequence>